<dbReference type="PROSITE" id="PS50106">
    <property type="entry name" value="PDZ"/>
    <property type="match status" value="1"/>
</dbReference>
<dbReference type="SMART" id="SM00228">
    <property type="entry name" value="PDZ"/>
    <property type="match status" value="1"/>
</dbReference>
<keyword evidence="4" id="KW-0472">Membrane</keyword>
<dbReference type="PANTHER" id="PTHR22939">
    <property type="entry name" value="SERINE PROTEASE FAMILY S1C HTRA-RELATED"/>
    <property type="match status" value="1"/>
</dbReference>
<keyword evidence="4" id="KW-1133">Transmembrane helix</keyword>
<evidence type="ECO:0000256" key="3">
    <source>
        <dbReference type="ARBA" id="ARBA00022801"/>
    </source>
</evidence>
<accession>A0A3P3QZ18</accession>
<dbReference type="PANTHER" id="PTHR22939:SF129">
    <property type="entry name" value="SERINE PROTEASE HTRA2, MITOCHONDRIAL"/>
    <property type="match status" value="1"/>
</dbReference>
<keyword evidence="4" id="KW-0812">Transmembrane</keyword>
<dbReference type="Pfam" id="PF13365">
    <property type="entry name" value="Trypsin_2"/>
    <property type="match status" value="1"/>
</dbReference>
<dbReference type="EMBL" id="RRCO01000003">
    <property type="protein sequence ID" value="RRJ25593.1"/>
    <property type="molecule type" value="Genomic_DNA"/>
</dbReference>
<evidence type="ECO:0000256" key="4">
    <source>
        <dbReference type="SAM" id="Phobius"/>
    </source>
</evidence>
<dbReference type="PRINTS" id="PR00834">
    <property type="entry name" value="PROTEASES2C"/>
</dbReference>
<evidence type="ECO:0000256" key="1">
    <source>
        <dbReference type="ARBA" id="ARBA00010541"/>
    </source>
</evidence>
<dbReference type="GO" id="GO:0006508">
    <property type="term" value="P:proteolysis"/>
    <property type="evidence" value="ECO:0007669"/>
    <property type="project" value="UniProtKB-KW"/>
</dbReference>
<dbReference type="InterPro" id="IPR001478">
    <property type="entry name" value="PDZ"/>
</dbReference>
<evidence type="ECO:0000259" key="5">
    <source>
        <dbReference type="PROSITE" id="PS50106"/>
    </source>
</evidence>
<keyword evidence="2 6" id="KW-0645">Protease</keyword>
<feature type="domain" description="PDZ" evidence="5">
    <location>
        <begin position="310"/>
        <end position="379"/>
    </location>
</feature>
<dbReference type="InterPro" id="IPR036034">
    <property type="entry name" value="PDZ_sf"/>
</dbReference>
<organism evidence="6 7">
    <name type="scientific">Lachnoanaerobaculum gingivalis</name>
    <dbReference type="NCBI Taxonomy" id="2490855"/>
    <lineage>
        <taxon>Bacteria</taxon>
        <taxon>Bacillati</taxon>
        <taxon>Bacillota</taxon>
        <taxon>Clostridia</taxon>
        <taxon>Lachnospirales</taxon>
        <taxon>Lachnospiraceae</taxon>
        <taxon>Lachnoanaerobaculum</taxon>
    </lineage>
</organism>
<comment type="similarity">
    <text evidence="1">Belongs to the peptidase S1C family.</text>
</comment>
<reference evidence="6 7" key="1">
    <citation type="submission" date="2018-11" db="EMBL/GenBank/DDBJ databases">
        <title>Genome sequencing of Lachnoanaerobaculum sp. KCOM 2030 (= ChDC B114).</title>
        <authorList>
            <person name="Kook J.-K."/>
            <person name="Park S.-N."/>
            <person name="Lim Y.K."/>
        </authorList>
    </citation>
    <scope>NUCLEOTIDE SEQUENCE [LARGE SCALE GENOMIC DNA]</scope>
    <source>
        <strain evidence="6 7">KCOM 2030</strain>
    </source>
</reference>
<dbReference type="Proteomes" id="UP000272490">
    <property type="component" value="Unassembled WGS sequence"/>
</dbReference>
<evidence type="ECO:0000313" key="6">
    <source>
        <dbReference type="EMBL" id="RRJ25593.1"/>
    </source>
</evidence>
<dbReference type="AlphaFoldDB" id="A0A3P3QZ18"/>
<dbReference type="InterPro" id="IPR043504">
    <property type="entry name" value="Peptidase_S1_PA_chymotrypsin"/>
</dbReference>
<protein>
    <submittedName>
        <fullName evidence="6">Serine protease</fullName>
    </submittedName>
</protein>
<dbReference type="Pfam" id="PF13180">
    <property type="entry name" value="PDZ_2"/>
    <property type="match status" value="1"/>
</dbReference>
<dbReference type="RefSeq" id="WP_128674222.1">
    <property type="nucleotide sequence ID" value="NZ_RRCO01000003.1"/>
</dbReference>
<keyword evidence="3" id="KW-0378">Hydrolase</keyword>
<dbReference type="SUPFAM" id="SSF50494">
    <property type="entry name" value="Trypsin-like serine proteases"/>
    <property type="match status" value="1"/>
</dbReference>
<evidence type="ECO:0000313" key="7">
    <source>
        <dbReference type="Proteomes" id="UP000272490"/>
    </source>
</evidence>
<dbReference type="Gene3D" id="2.30.42.10">
    <property type="match status" value="1"/>
</dbReference>
<proteinExistence type="inferred from homology"/>
<evidence type="ECO:0000256" key="2">
    <source>
        <dbReference type="ARBA" id="ARBA00022670"/>
    </source>
</evidence>
<dbReference type="GO" id="GO:0004252">
    <property type="term" value="F:serine-type endopeptidase activity"/>
    <property type="evidence" value="ECO:0007669"/>
    <property type="project" value="InterPro"/>
</dbReference>
<keyword evidence="7" id="KW-1185">Reference proteome</keyword>
<dbReference type="OrthoDB" id="1765023at2"/>
<sequence length="419" mass="45269">MPDTKKEHEPDEKNPFIKQTIIEDNKERNKKVISAACLAIVFGMVAGPSMALTSHIINKNILSKKTKTTIEIPKEETTVESSEEAESSEHVEDIVASAIESIDLNEKNLVQMYESLSKVAEKKDNTIVKISAVTTDTDWFNNTLQNESSCSGIIIAKSGDSLIVLAPNMEKEGGIKVGFYDGSNQEATVIGSDQLTNLMILSVDISSMEEKIKSIEPVVLGNSYQLKKGAFILAVGSPVGVSRSIDIGNITAIDKNASFFDGYGRVIYCDKHLDSIGTFLLDTSGNLVGVVSNLDDSSSISMAYGISDLKVLIENMTNGVGSAYLGVRALDIDKDKAPEGMPSGIYVSEVRTDSPAYNIGIQSGDIISMIGNEEVNSITGFKNIMEKLKPNQVINIKVNRSGKDGFTELNFETTIGARS</sequence>
<dbReference type="Gene3D" id="2.40.10.10">
    <property type="entry name" value="Trypsin-like serine proteases"/>
    <property type="match status" value="2"/>
</dbReference>
<dbReference type="SUPFAM" id="SSF50156">
    <property type="entry name" value="PDZ domain-like"/>
    <property type="match status" value="1"/>
</dbReference>
<comment type="caution">
    <text evidence="6">The sequence shown here is derived from an EMBL/GenBank/DDBJ whole genome shotgun (WGS) entry which is preliminary data.</text>
</comment>
<gene>
    <name evidence="6" type="ORF">EHV10_08190</name>
</gene>
<feature type="transmembrane region" description="Helical" evidence="4">
    <location>
        <begin position="32"/>
        <end position="57"/>
    </location>
</feature>
<dbReference type="InterPro" id="IPR001940">
    <property type="entry name" value="Peptidase_S1C"/>
</dbReference>
<dbReference type="InterPro" id="IPR009003">
    <property type="entry name" value="Peptidase_S1_PA"/>
</dbReference>
<name>A0A3P3QZ18_9FIRM</name>